<keyword evidence="2" id="KW-1185">Reference proteome</keyword>
<dbReference type="AlphaFoldDB" id="A0A329LQQ9"/>
<protein>
    <submittedName>
        <fullName evidence="1">Uncharacterized protein</fullName>
    </submittedName>
</protein>
<dbReference type="RefSeq" id="WP_113036325.1">
    <property type="nucleotide sequence ID" value="NZ_QMFB01000045.1"/>
</dbReference>
<dbReference type="EMBL" id="QMFB01000045">
    <property type="protein sequence ID" value="RAV10109.1"/>
    <property type="molecule type" value="Genomic_DNA"/>
</dbReference>
<reference evidence="1 2" key="1">
    <citation type="journal article" date="2009" name="Int. J. Syst. Evol. Microbiol.">
        <title>Paenibacillus contaminans sp. nov., isolated from a contaminated laboratory plate.</title>
        <authorList>
            <person name="Chou J.H."/>
            <person name="Lee J.H."/>
            <person name="Lin M.C."/>
            <person name="Chang P.S."/>
            <person name="Arun A.B."/>
            <person name="Young C.C."/>
            <person name="Chen W.M."/>
        </authorList>
    </citation>
    <scope>NUCLEOTIDE SEQUENCE [LARGE SCALE GENOMIC DNA]</scope>
    <source>
        <strain evidence="1 2">CKOBP-6</strain>
    </source>
</reference>
<dbReference type="Proteomes" id="UP000250369">
    <property type="component" value="Unassembled WGS sequence"/>
</dbReference>
<evidence type="ECO:0000313" key="2">
    <source>
        <dbReference type="Proteomes" id="UP000250369"/>
    </source>
</evidence>
<name>A0A329LQQ9_9BACL</name>
<organism evidence="1 2">
    <name type="scientific">Paenibacillus contaminans</name>
    <dbReference type="NCBI Taxonomy" id="450362"/>
    <lineage>
        <taxon>Bacteria</taxon>
        <taxon>Bacillati</taxon>
        <taxon>Bacillota</taxon>
        <taxon>Bacilli</taxon>
        <taxon>Bacillales</taxon>
        <taxon>Paenibacillaceae</taxon>
        <taxon>Paenibacillus</taxon>
    </lineage>
</organism>
<gene>
    <name evidence="1" type="ORF">DQG23_38325</name>
</gene>
<proteinExistence type="predicted"/>
<evidence type="ECO:0000313" key="1">
    <source>
        <dbReference type="EMBL" id="RAV10109.1"/>
    </source>
</evidence>
<sequence length="94" mass="10272">MCLILWISSMLRAEGQAYTERETQLSTLFVGFFAVGTIITASSSKREKGNSPAPGSANNGSELTRIADVTRFGCAFKEVQLRLQPGETNIWLNS</sequence>
<comment type="caution">
    <text evidence="1">The sequence shown here is derived from an EMBL/GenBank/DDBJ whole genome shotgun (WGS) entry which is preliminary data.</text>
</comment>
<accession>A0A329LQQ9</accession>